<dbReference type="Gene3D" id="1.10.246.130">
    <property type="match status" value="1"/>
</dbReference>
<dbReference type="GO" id="GO:0016740">
    <property type="term" value="F:transferase activity"/>
    <property type="evidence" value="ECO:0007669"/>
    <property type="project" value="UniProtKB-KW"/>
</dbReference>
<organism evidence="4">
    <name type="scientific">marine metagenome</name>
    <dbReference type="NCBI Taxonomy" id="408172"/>
    <lineage>
        <taxon>unclassified sequences</taxon>
        <taxon>metagenomes</taxon>
        <taxon>ecological metagenomes</taxon>
    </lineage>
</organism>
<keyword evidence="3" id="KW-0865">Zymogen</keyword>
<evidence type="ECO:0008006" key="5">
    <source>
        <dbReference type="Google" id="ProtNLM"/>
    </source>
</evidence>
<dbReference type="PANTHER" id="PTHR43199:SF1">
    <property type="entry name" value="GLUTATHIONE HYDROLASE PROENZYME"/>
    <property type="match status" value="1"/>
</dbReference>
<accession>A0A381YP29</accession>
<sequence>NIDLDSLDYHSAQHIHFVAEAERRVYADRAEFMGDMDFVPVPIDKLISDEYANDRWKSVDTLMASKSEDISHGDIPFLESEETTHYSVVDKWGNAVSVTTTVNGWFGNGIVVDGAGFLLNNEMDDFSAKPGVPNAYGLIGNTANAIESGKRMLSSMSPTIVETPDGELFLVLGSPGGSTIITTTAQVIMNVIDFDMNIEDAVESYRFHHQWLPDMIQFESSGFSSETIQALENRGHAIKYRGSIGEANCIQVEDGLIFGSADSRRNSSAVGY</sequence>
<dbReference type="GO" id="GO:0016787">
    <property type="term" value="F:hydrolase activity"/>
    <property type="evidence" value="ECO:0007669"/>
    <property type="project" value="UniProtKB-KW"/>
</dbReference>
<gene>
    <name evidence="4" type="ORF">METZ01_LOCUS131642</name>
</gene>
<dbReference type="AlphaFoldDB" id="A0A381YP29"/>
<dbReference type="InterPro" id="IPR043137">
    <property type="entry name" value="GGT_ssub_C"/>
</dbReference>
<dbReference type="Pfam" id="PF01019">
    <property type="entry name" value="G_glu_transpept"/>
    <property type="match status" value="1"/>
</dbReference>
<feature type="non-terminal residue" evidence="4">
    <location>
        <position position="1"/>
    </location>
</feature>
<dbReference type="PRINTS" id="PR01210">
    <property type="entry name" value="GGTRANSPTASE"/>
</dbReference>
<protein>
    <recommendedName>
        <fullName evidence="5">Gamma-glutamyltransferase</fullName>
    </recommendedName>
</protein>
<dbReference type="SUPFAM" id="SSF56235">
    <property type="entry name" value="N-terminal nucleophile aminohydrolases (Ntn hydrolases)"/>
    <property type="match status" value="1"/>
</dbReference>
<keyword evidence="1" id="KW-0808">Transferase</keyword>
<dbReference type="PANTHER" id="PTHR43199">
    <property type="entry name" value="GLUTATHIONE HYDROLASE"/>
    <property type="match status" value="1"/>
</dbReference>
<name>A0A381YP29_9ZZZZ</name>
<evidence type="ECO:0000256" key="1">
    <source>
        <dbReference type="ARBA" id="ARBA00022679"/>
    </source>
</evidence>
<dbReference type="InterPro" id="IPR051792">
    <property type="entry name" value="GGT_bact"/>
</dbReference>
<evidence type="ECO:0000313" key="4">
    <source>
        <dbReference type="EMBL" id="SVA78788.1"/>
    </source>
</evidence>
<dbReference type="PROSITE" id="PS00462">
    <property type="entry name" value="G_GLU_TRANSPEPTIDASE"/>
    <property type="match status" value="1"/>
</dbReference>
<evidence type="ECO:0000256" key="2">
    <source>
        <dbReference type="ARBA" id="ARBA00022801"/>
    </source>
</evidence>
<dbReference type="InterPro" id="IPR055262">
    <property type="entry name" value="GGT_CS"/>
</dbReference>
<reference evidence="4" key="1">
    <citation type="submission" date="2018-05" db="EMBL/GenBank/DDBJ databases">
        <authorList>
            <person name="Lanie J.A."/>
            <person name="Ng W.-L."/>
            <person name="Kazmierczak K.M."/>
            <person name="Andrzejewski T.M."/>
            <person name="Davidsen T.M."/>
            <person name="Wayne K.J."/>
            <person name="Tettelin H."/>
            <person name="Glass J.I."/>
            <person name="Rusch D."/>
            <person name="Podicherti R."/>
            <person name="Tsui H.-C.T."/>
            <person name="Winkler M.E."/>
        </authorList>
    </citation>
    <scope>NUCLEOTIDE SEQUENCE</scope>
</reference>
<dbReference type="Gene3D" id="3.60.20.40">
    <property type="match status" value="1"/>
</dbReference>
<evidence type="ECO:0000256" key="3">
    <source>
        <dbReference type="ARBA" id="ARBA00023145"/>
    </source>
</evidence>
<dbReference type="InterPro" id="IPR029055">
    <property type="entry name" value="Ntn_hydrolases_N"/>
</dbReference>
<proteinExistence type="predicted"/>
<dbReference type="InterPro" id="IPR043138">
    <property type="entry name" value="GGT_lsub"/>
</dbReference>
<dbReference type="EMBL" id="UINC01018702">
    <property type="protein sequence ID" value="SVA78788.1"/>
    <property type="molecule type" value="Genomic_DNA"/>
</dbReference>
<keyword evidence="2" id="KW-0378">Hydrolase</keyword>